<accession>A0A702FHW5</accession>
<name>A0A702FHW5_SALBN</name>
<reference evidence="2" key="2">
    <citation type="submission" date="2018-09" db="EMBL/GenBank/DDBJ databases">
        <authorList>
            <consortium name="NCBI Pathogen Detection Project"/>
        </authorList>
    </citation>
    <scope>NUCLEOTIDE SEQUENCE</scope>
    <source>
        <strain evidence="2">2702-77</strain>
    </source>
</reference>
<dbReference type="GO" id="GO:0003723">
    <property type="term" value="F:RNA binding"/>
    <property type="evidence" value="ECO:0007669"/>
    <property type="project" value="InterPro"/>
</dbReference>
<dbReference type="EMBL" id="DAAMHO010000002">
    <property type="protein sequence ID" value="HAC6693232.1"/>
    <property type="molecule type" value="Genomic_DNA"/>
</dbReference>
<dbReference type="GO" id="GO:0016788">
    <property type="term" value="F:hydrolase activity, acting on ester bonds"/>
    <property type="evidence" value="ECO:0007669"/>
    <property type="project" value="InterPro"/>
</dbReference>
<dbReference type="InterPro" id="IPR014944">
    <property type="entry name" value="Toxin_SymE-like"/>
</dbReference>
<gene>
    <name evidence="2" type="ORF">G0D16_02715</name>
</gene>
<evidence type="ECO:0000259" key="1">
    <source>
        <dbReference type="Pfam" id="PF08845"/>
    </source>
</evidence>
<comment type="caution">
    <text evidence="2">The sequence shown here is derived from an EMBL/GenBank/DDBJ whole genome shotgun (WGS) entry which is preliminary data.</text>
</comment>
<dbReference type="GO" id="GO:0005737">
    <property type="term" value="C:cytoplasm"/>
    <property type="evidence" value="ECO:0007669"/>
    <property type="project" value="InterPro"/>
</dbReference>
<proteinExistence type="predicted"/>
<organism evidence="2">
    <name type="scientific">Salmonella bongori serovar 44:r:-</name>
    <dbReference type="NCBI Taxonomy" id="1967585"/>
    <lineage>
        <taxon>Bacteria</taxon>
        <taxon>Pseudomonadati</taxon>
        <taxon>Pseudomonadota</taxon>
        <taxon>Gammaproteobacteria</taxon>
        <taxon>Enterobacterales</taxon>
        <taxon>Enterobacteriaceae</taxon>
        <taxon>Salmonella</taxon>
    </lineage>
</organism>
<reference evidence="2" key="1">
    <citation type="journal article" date="2018" name="Genome Biol.">
        <title>SKESA: strategic k-mer extension for scrupulous assemblies.</title>
        <authorList>
            <person name="Souvorov A."/>
            <person name="Agarwala R."/>
            <person name="Lipman D.J."/>
        </authorList>
    </citation>
    <scope>NUCLEOTIDE SEQUENCE</scope>
    <source>
        <strain evidence="2">2702-77</strain>
    </source>
</reference>
<dbReference type="AlphaFoldDB" id="A0A702FHW5"/>
<protein>
    <submittedName>
        <fullName evidence="2">Type I addiction module toxin, SymE family</fullName>
    </submittedName>
</protein>
<evidence type="ECO:0000313" key="2">
    <source>
        <dbReference type="EMBL" id="HAC6693232.1"/>
    </source>
</evidence>
<dbReference type="GO" id="GO:0016070">
    <property type="term" value="P:RNA metabolic process"/>
    <property type="evidence" value="ECO:0007669"/>
    <property type="project" value="InterPro"/>
</dbReference>
<sequence>MRRTGDWLKEAGFDTGTSVTLKISEGGIVLMADTDEVRELREDLYKVKQEVRGDESGDA</sequence>
<feature type="domain" description="Toxin SymE-like" evidence="1">
    <location>
        <begin position="4"/>
        <end position="30"/>
    </location>
</feature>
<dbReference type="Pfam" id="PF08845">
    <property type="entry name" value="SymE_toxin"/>
    <property type="match status" value="1"/>
</dbReference>